<accession>A0AAW2QFZ2</accession>
<sequence>MAVRISICDVLDAIAANDSSLLTLVGEPIANSLVNKMAFAVLEDCKWQKYFVN</sequence>
<dbReference type="EMBL" id="JACGWJ010000015">
    <property type="protein sequence ID" value="KAL0366724.1"/>
    <property type="molecule type" value="Genomic_DNA"/>
</dbReference>
<gene>
    <name evidence="1" type="ORF">Sradi_3562500</name>
</gene>
<organism evidence="1">
    <name type="scientific">Sesamum radiatum</name>
    <name type="common">Black benniseed</name>
    <dbReference type="NCBI Taxonomy" id="300843"/>
    <lineage>
        <taxon>Eukaryota</taxon>
        <taxon>Viridiplantae</taxon>
        <taxon>Streptophyta</taxon>
        <taxon>Embryophyta</taxon>
        <taxon>Tracheophyta</taxon>
        <taxon>Spermatophyta</taxon>
        <taxon>Magnoliopsida</taxon>
        <taxon>eudicotyledons</taxon>
        <taxon>Gunneridae</taxon>
        <taxon>Pentapetalae</taxon>
        <taxon>asterids</taxon>
        <taxon>lamiids</taxon>
        <taxon>Lamiales</taxon>
        <taxon>Pedaliaceae</taxon>
        <taxon>Sesamum</taxon>
    </lineage>
</organism>
<comment type="caution">
    <text evidence="1">The sequence shown here is derived from an EMBL/GenBank/DDBJ whole genome shotgun (WGS) entry which is preliminary data.</text>
</comment>
<dbReference type="AlphaFoldDB" id="A0AAW2QFZ2"/>
<protein>
    <submittedName>
        <fullName evidence="1">Uncharacterized protein</fullName>
    </submittedName>
</protein>
<reference evidence="1" key="1">
    <citation type="submission" date="2020-06" db="EMBL/GenBank/DDBJ databases">
        <authorList>
            <person name="Li T."/>
            <person name="Hu X."/>
            <person name="Zhang T."/>
            <person name="Song X."/>
            <person name="Zhang H."/>
            <person name="Dai N."/>
            <person name="Sheng W."/>
            <person name="Hou X."/>
            <person name="Wei L."/>
        </authorList>
    </citation>
    <scope>NUCLEOTIDE SEQUENCE</scope>
    <source>
        <strain evidence="1">G02</strain>
        <tissue evidence="1">Leaf</tissue>
    </source>
</reference>
<name>A0AAW2QFZ2_SESRA</name>
<proteinExistence type="predicted"/>
<reference evidence="1" key="2">
    <citation type="journal article" date="2024" name="Plant">
        <title>Genomic evolution and insights into agronomic trait innovations of Sesamum species.</title>
        <authorList>
            <person name="Miao H."/>
            <person name="Wang L."/>
            <person name="Qu L."/>
            <person name="Liu H."/>
            <person name="Sun Y."/>
            <person name="Le M."/>
            <person name="Wang Q."/>
            <person name="Wei S."/>
            <person name="Zheng Y."/>
            <person name="Lin W."/>
            <person name="Duan Y."/>
            <person name="Cao H."/>
            <person name="Xiong S."/>
            <person name="Wang X."/>
            <person name="Wei L."/>
            <person name="Li C."/>
            <person name="Ma Q."/>
            <person name="Ju M."/>
            <person name="Zhao R."/>
            <person name="Li G."/>
            <person name="Mu C."/>
            <person name="Tian Q."/>
            <person name="Mei H."/>
            <person name="Zhang T."/>
            <person name="Gao T."/>
            <person name="Zhang H."/>
        </authorList>
    </citation>
    <scope>NUCLEOTIDE SEQUENCE</scope>
    <source>
        <strain evidence="1">G02</strain>
    </source>
</reference>
<evidence type="ECO:0000313" key="1">
    <source>
        <dbReference type="EMBL" id="KAL0366724.1"/>
    </source>
</evidence>